<dbReference type="OrthoDB" id="4505903at2"/>
<name>A0A3P4AYU7_9BURK</name>
<keyword evidence="2 6" id="KW-0288">FMN</keyword>
<dbReference type="InterPro" id="IPR011251">
    <property type="entry name" value="Luciferase-like_dom"/>
</dbReference>
<feature type="domain" description="Luciferase-like" evidence="7">
    <location>
        <begin position="37"/>
        <end position="386"/>
    </location>
</feature>
<dbReference type="InterPro" id="IPR051260">
    <property type="entry name" value="Diverse_substr_monoxygenases"/>
</dbReference>
<evidence type="ECO:0000259" key="7">
    <source>
        <dbReference type="Pfam" id="PF00296"/>
    </source>
</evidence>
<feature type="binding site" evidence="6">
    <location>
        <position position="97"/>
    </location>
    <ligand>
        <name>FMN</name>
        <dbReference type="ChEBI" id="CHEBI:58210"/>
    </ligand>
</feature>
<evidence type="ECO:0000256" key="1">
    <source>
        <dbReference type="ARBA" id="ARBA00022630"/>
    </source>
</evidence>
<organism evidence="8 9">
    <name type="scientific">Pigmentiphaga humi</name>
    <dbReference type="NCBI Taxonomy" id="2478468"/>
    <lineage>
        <taxon>Bacteria</taxon>
        <taxon>Pseudomonadati</taxon>
        <taxon>Pseudomonadota</taxon>
        <taxon>Betaproteobacteria</taxon>
        <taxon>Burkholderiales</taxon>
        <taxon>Alcaligenaceae</taxon>
        <taxon>Pigmentiphaga</taxon>
    </lineage>
</organism>
<sequence length="441" mass="48181">MAVKNSSMILSASVMHGLGMHLGAWAARDGEVTDYLRPEMYLQIARTAEAGKLHAIFLADGMTNAEAGTERPCGSMDPVTILALMAAVTNRIGLVGTASTTYNQPYDLARRFATLDHLTRGRAGWNSVATFLPAVASMFGGGTLPDHESRYARADEFIDVTLKLWDSWEDDALVGDKANKLFAHAGKVHEINHAGEYFSVRGPLPFARPPQGRPVIFQAGASPEGRDQAAKYADVVFTAQHLLEGGVEFRSDMRRRAQSYGRHPDQIKILPGILPVLGATEADAWRRKDMMDEALGLGPELLKLARRVGLDVEVLKLDEPFPAHLLGPDEAFSGSIGFRRTLVNLAVKEKLTVRQLLARYGGGHQQIVGTPEQVADIMATWLEAGGADGFNLMVDMLPSGFDDVVGMLVPELQRRGMFHREYEHATLRENLGLGEGPFPTR</sequence>
<dbReference type="PIRSF" id="PIRSF000337">
    <property type="entry name" value="NTA_MOA"/>
    <property type="match status" value="1"/>
</dbReference>
<dbReference type="PANTHER" id="PTHR30011:SF16">
    <property type="entry name" value="C2H2 FINGER DOMAIN TRANSCRIPTION FACTOR (EUROFUNG)-RELATED"/>
    <property type="match status" value="1"/>
</dbReference>
<comment type="similarity">
    <text evidence="5">Belongs to the NtaA/SnaA/DszA monooxygenase family.</text>
</comment>
<dbReference type="AlphaFoldDB" id="A0A3P4AYU7"/>
<dbReference type="InterPro" id="IPR036661">
    <property type="entry name" value="Luciferase-like_sf"/>
</dbReference>
<dbReference type="SUPFAM" id="SSF51679">
    <property type="entry name" value="Bacterial luciferase-like"/>
    <property type="match status" value="1"/>
</dbReference>
<dbReference type="GO" id="GO:0018529">
    <property type="term" value="F:nitrilotriacetate monooxygenase activity"/>
    <property type="evidence" value="ECO:0007669"/>
    <property type="project" value="UniProtKB-EC"/>
</dbReference>
<dbReference type="EMBL" id="UWPJ01000007">
    <property type="protein sequence ID" value="VCU68630.1"/>
    <property type="molecule type" value="Genomic_DNA"/>
</dbReference>
<feature type="binding site" evidence="6">
    <location>
        <position position="147"/>
    </location>
    <ligand>
        <name>FMN</name>
        <dbReference type="ChEBI" id="CHEBI:58210"/>
    </ligand>
</feature>
<dbReference type="Gene3D" id="3.20.20.30">
    <property type="entry name" value="Luciferase-like domain"/>
    <property type="match status" value="1"/>
</dbReference>
<keyword evidence="9" id="KW-1185">Reference proteome</keyword>
<keyword evidence="1 6" id="KW-0285">Flavoprotein</keyword>
<accession>A0A3P4AYU7</accession>
<evidence type="ECO:0000256" key="4">
    <source>
        <dbReference type="ARBA" id="ARBA00023033"/>
    </source>
</evidence>
<evidence type="ECO:0000313" key="8">
    <source>
        <dbReference type="EMBL" id="VCU68630.1"/>
    </source>
</evidence>
<evidence type="ECO:0000256" key="6">
    <source>
        <dbReference type="PIRSR" id="PIRSR000337-1"/>
    </source>
</evidence>
<feature type="binding site" evidence="6">
    <location>
        <position position="222"/>
    </location>
    <ligand>
        <name>FMN</name>
        <dbReference type="ChEBI" id="CHEBI:58210"/>
    </ligand>
</feature>
<dbReference type="RefSeq" id="WP_124077868.1">
    <property type="nucleotide sequence ID" value="NZ_UWPJ01000007.1"/>
</dbReference>
<dbReference type="Proteomes" id="UP000277294">
    <property type="component" value="Unassembled WGS sequence"/>
</dbReference>
<dbReference type="NCBIfam" id="TIGR03860">
    <property type="entry name" value="FMN_nitrolo"/>
    <property type="match status" value="1"/>
</dbReference>
<evidence type="ECO:0000256" key="2">
    <source>
        <dbReference type="ARBA" id="ARBA00022643"/>
    </source>
</evidence>
<evidence type="ECO:0000313" key="9">
    <source>
        <dbReference type="Proteomes" id="UP000277294"/>
    </source>
</evidence>
<keyword evidence="4 8" id="KW-0503">Monooxygenase</keyword>
<evidence type="ECO:0000256" key="3">
    <source>
        <dbReference type="ARBA" id="ARBA00023002"/>
    </source>
</evidence>
<reference evidence="8 9" key="1">
    <citation type="submission" date="2018-10" db="EMBL/GenBank/DDBJ databases">
        <authorList>
            <person name="Criscuolo A."/>
        </authorList>
    </citation>
    <scope>NUCLEOTIDE SEQUENCE [LARGE SCALE GENOMIC DNA]</scope>
    <source>
        <strain evidence="8">DnA1</strain>
    </source>
</reference>
<dbReference type="EC" id="1.14.14.10" evidence="8"/>
<gene>
    <name evidence="8" type="primary">ntaA_2</name>
    <name evidence="8" type="ORF">PIGHUM_00687</name>
</gene>
<keyword evidence="3 8" id="KW-0560">Oxidoreductase</keyword>
<protein>
    <submittedName>
        <fullName evidence="8">Nitrilotriacetate monooxygenase component A</fullName>
        <ecNumber evidence="8">1.14.14.10</ecNumber>
    </submittedName>
</protein>
<proteinExistence type="inferred from homology"/>
<dbReference type="PANTHER" id="PTHR30011">
    <property type="entry name" value="ALKANESULFONATE MONOOXYGENASE-RELATED"/>
    <property type="match status" value="1"/>
</dbReference>
<dbReference type="Pfam" id="PF00296">
    <property type="entry name" value="Bac_luciferase"/>
    <property type="match status" value="1"/>
</dbReference>
<dbReference type="CDD" id="cd01095">
    <property type="entry name" value="Nitrilotriacetate_monoxgenase"/>
    <property type="match status" value="1"/>
</dbReference>
<feature type="binding site" evidence="6">
    <location>
        <position position="151"/>
    </location>
    <ligand>
        <name>FMN</name>
        <dbReference type="ChEBI" id="CHEBI:58210"/>
    </ligand>
</feature>
<dbReference type="InterPro" id="IPR016215">
    <property type="entry name" value="NTA_MOA"/>
</dbReference>
<feature type="binding site" evidence="6">
    <location>
        <position position="60"/>
    </location>
    <ligand>
        <name>FMN</name>
        <dbReference type="ChEBI" id="CHEBI:58210"/>
    </ligand>
</feature>
<evidence type="ECO:0000256" key="5">
    <source>
        <dbReference type="ARBA" id="ARBA00033748"/>
    </source>
</evidence>